<comment type="similarity">
    <text evidence="2">Belongs to the glucose-1-phosphate thymidylyltransferase family.</text>
</comment>
<evidence type="ECO:0000256" key="5">
    <source>
        <dbReference type="ARBA" id="ARBA00022695"/>
    </source>
</evidence>
<comment type="cofactor">
    <cofactor evidence="1">
        <name>Mg(2+)</name>
        <dbReference type="ChEBI" id="CHEBI:18420"/>
    </cofactor>
</comment>
<evidence type="ECO:0000256" key="8">
    <source>
        <dbReference type="ARBA" id="ARBA00049336"/>
    </source>
</evidence>
<dbReference type="PANTHER" id="PTHR43532">
    <property type="entry name" value="GLUCOSE-1-PHOSPHATE THYMIDYLYLTRANSFERASE"/>
    <property type="match status" value="1"/>
</dbReference>
<dbReference type="Gene3D" id="3.90.550.10">
    <property type="entry name" value="Spore Coat Polysaccharide Biosynthesis Protein SpsA, Chain A"/>
    <property type="match status" value="1"/>
</dbReference>
<accession>A0A0F9E7S7</accession>
<dbReference type="InterPro" id="IPR029044">
    <property type="entry name" value="Nucleotide-diphossugar_trans"/>
</dbReference>
<evidence type="ECO:0000256" key="4">
    <source>
        <dbReference type="ARBA" id="ARBA00022679"/>
    </source>
</evidence>
<evidence type="ECO:0000256" key="2">
    <source>
        <dbReference type="ARBA" id="ARBA00010480"/>
    </source>
</evidence>
<dbReference type="InterPro" id="IPR005835">
    <property type="entry name" value="NTP_transferase_dom"/>
</dbReference>
<dbReference type="InterPro" id="IPR005907">
    <property type="entry name" value="G1P_thy_trans_s"/>
</dbReference>
<keyword evidence="6" id="KW-0479">Metal-binding</keyword>
<dbReference type="SUPFAM" id="SSF53448">
    <property type="entry name" value="Nucleotide-diphospho-sugar transferases"/>
    <property type="match status" value="1"/>
</dbReference>
<evidence type="ECO:0000256" key="6">
    <source>
        <dbReference type="ARBA" id="ARBA00022723"/>
    </source>
</evidence>
<dbReference type="GO" id="GO:0046872">
    <property type="term" value="F:metal ion binding"/>
    <property type="evidence" value="ECO:0007669"/>
    <property type="project" value="UniProtKB-KW"/>
</dbReference>
<evidence type="ECO:0000256" key="1">
    <source>
        <dbReference type="ARBA" id="ARBA00001946"/>
    </source>
</evidence>
<comment type="catalytic activity">
    <reaction evidence="8">
        <text>dTTP + alpha-D-glucose 1-phosphate + H(+) = dTDP-alpha-D-glucose + diphosphate</text>
        <dbReference type="Rhea" id="RHEA:15225"/>
        <dbReference type="ChEBI" id="CHEBI:15378"/>
        <dbReference type="ChEBI" id="CHEBI:33019"/>
        <dbReference type="ChEBI" id="CHEBI:37568"/>
        <dbReference type="ChEBI" id="CHEBI:57477"/>
        <dbReference type="ChEBI" id="CHEBI:58601"/>
        <dbReference type="EC" id="2.7.7.24"/>
    </reaction>
</comment>
<sequence length="229" mass="24556">MKGVVLAGGSGSRLWPLTACSNKHTLPVWKWPMIYYPIGTLVEAGIDDIMIVTGGNNAGDFLALLADGSAFGLTRLQFGYQRGAGGIADALRVAKNFVGNDRMVVVLGDNILAGSIKDVVDRFAERERGAQVFLKRVSNPAEYGIADIDAHGQVVKVTEKPEGLETGMAVIGVYCYDHTVWGVIEGLEASARGELEISDVNQYYAERGILFADVFEGDWADAGSSHDSL</sequence>
<name>A0A0F9E7S7_9ZZZZ</name>
<dbReference type="Pfam" id="PF00483">
    <property type="entry name" value="NTP_transferase"/>
    <property type="match status" value="1"/>
</dbReference>
<organism evidence="10">
    <name type="scientific">marine sediment metagenome</name>
    <dbReference type="NCBI Taxonomy" id="412755"/>
    <lineage>
        <taxon>unclassified sequences</taxon>
        <taxon>metagenomes</taxon>
        <taxon>ecological metagenomes</taxon>
    </lineage>
</organism>
<keyword evidence="4" id="KW-0808">Transferase</keyword>
<dbReference type="GO" id="GO:0008879">
    <property type="term" value="F:glucose-1-phosphate thymidylyltransferase activity"/>
    <property type="evidence" value="ECO:0007669"/>
    <property type="project" value="UniProtKB-EC"/>
</dbReference>
<dbReference type="EMBL" id="LAZR01025994">
    <property type="protein sequence ID" value="KKL70113.1"/>
    <property type="molecule type" value="Genomic_DNA"/>
</dbReference>
<evidence type="ECO:0000313" key="10">
    <source>
        <dbReference type="EMBL" id="KKL70113.1"/>
    </source>
</evidence>
<feature type="non-terminal residue" evidence="10">
    <location>
        <position position="229"/>
    </location>
</feature>
<keyword evidence="5" id="KW-0548">Nucleotidyltransferase</keyword>
<evidence type="ECO:0000256" key="7">
    <source>
        <dbReference type="ARBA" id="ARBA00022842"/>
    </source>
</evidence>
<evidence type="ECO:0000259" key="9">
    <source>
        <dbReference type="Pfam" id="PF00483"/>
    </source>
</evidence>
<feature type="domain" description="Nucleotidyl transferase" evidence="9">
    <location>
        <begin position="2"/>
        <end position="226"/>
    </location>
</feature>
<dbReference type="EC" id="2.7.7.24" evidence="3"/>
<dbReference type="AlphaFoldDB" id="A0A0F9E7S7"/>
<gene>
    <name evidence="10" type="ORF">LCGC14_2108190</name>
</gene>
<protein>
    <recommendedName>
        <fullName evidence="3">glucose-1-phosphate thymidylyltransferase</fullName>
        <ecNumber evidence="3">2.7.7.24</ecNumber>
    </recommendedName>
</protein>
<comment type="caution">
    <text evidence="10">The sequence shown here is derived from an EMBL/GenBank/DDBJ whole genome shotgun (WGS) entry which is preliminary data.</text>
</comment>
<dbReference type="PANTHER" id="PTHR43532:SF1">
    <property type="entry name" value="GLUCOSE-1-PHOSPHATE THYMIDYLYLTRANSFERASE 1"/>
    <property type="match status" value="1"/>
</dbReference>
<evidence type="ECO:0000256" key="3">
    <source>
        <dbReference type="ARBA" id="ARBA00012461"/>
    </source>
</evidence>
<proteinExistence type="inferred from homology"/>
<reference evidence="10" key="1">
    <citation type="journal article" date="2015" name="Nature">
        <title>Complex archaea that bridge the gap between prokaryotes and eukaryotes.</title>
        <authorList>
            <person name="Spang A."/>
            <person name="Saw J.H."/>
            <person name="Jorgensen S.L."/>
            <person name="Zaremba-Niedzwiedzka K."/>
            <person name="Martijn J."/>
            <person name="Lind A.E."/>
            <person name="van Eijk R."/>
            <person name="Schleper C."/>
            <person name="Guy L."/>
            <person name="Ettema T.J."/>
        </authorList>
    </citation>
    <scope>NUCLEOTIDE SEQUENCE</scope>
</reference>
<keyword evidence="7" id="KW-0460">Magnesium</keyword>